<keyword evidence="1" id="KW-0472">Membrane</keyword>
<evidence type="ECO:0000313" key="2">
    <source>
        <dbReference type="Proteomes" id="UP000887574"/>
    </source>
</evidence>
<dbReference type="AlphaFoldDB" id="A0A915E8Z1"/>
<feature type="transmembrane region" description="Helical" evidence="1">
    <location>
        <begin position="150"/>
        <end position="168"/>
    </location>
</feature>
<dbReference type="WBParaSite" id="jg4116">
    <property type="protein sequence ID" value="jg4116"/>
    <property type="gene ID" value="jg4116"/>
</dbReference>
<feature type="transmembrane region" description="Helical" evidence="1">
    <location>
        <begin position="56"/>
        <end position="78"/>
    </location>
</feature>
<name>A0A915E8Z1_9BILA</name>
<keyword evidence="1" id="KW-1133">Transmembrane helix</keyword>
<feature type="transmembrane region" description="Helical" evidence="1">
    <location>
        <begin position="85"/>
        <end position="111"/>
    </location>
</feature>
<organism evidence="2 3">
    <name type="scientific">Ditylenchus dipsaci</name>
    <dbReference type="NCBI Taxonomy" id="166011"/>
    <lineage>
        <taxon>Eukaryota</taxon>
        <taxon>Metazoa</taxon>
        <taxon>Ecdysozoa</taxon>
        <taxon>Nematoda</taxon>
        <taxon>Chromadorea</taxon>
        <taxon>Rhabditida</taxon>
        <taxon>Tylenchina</taxon>
        <taxon>Tylenchomorpha</taxon>
        <taxon>Sphaerularioidea</taxon>
        <taxon>Anguinidae</taxon>
        <taxon>Anguininae</taxon>
        <taxon>Ditylenchus</taxon>
    </lineage>
</organism>
<protein>
    <submittedName>
        <fullName evidence="3">Uncharacterized protein</fullName>
    </submittedName>
</protein>
<keyword evidence="2" id="KW-1185">Reference proteome</keyword>
<evidence type="ECO:0000313" key="3">
    <source>
        <dbReference type="WBParaSite" id="jg4116"/>
    </source>
</evidence>
<accession>A0A915E8Z1</accession>
<sequence>MADRRMADEEHCPEWNLELVHQFFGMLPKPENVATVLAFLQILSSSSSIMGDYFRYRNLVVVVLSWMELFACFGVVAANVLKKPYFYIPSIFVSMLYTFVYLWVIICLSPIPLSDDKKSSNMRYFGKFLGQEIDEVKHPSSLYTAWSNSMNSSCLFYFIVAFVLMNAFENMGRKIENSNGLDEEWQNSKVHQVVLSGLQRTMIKTFNFALREMKSGALCAMVDASHQHVRLQKHGIINHLHKPINIFRHCDSLNESGEVNGLSLKRHNSEDLVKRRNSEFQKALLHSCDSLSLIIPRMDSIDCSTTSTPMVASDSRRSTTELASAFECSHNDCDRLSGEPNTKKMDNNLIDFPAGVQPIISYCGGKTPFIIKSCP</sequence>
<keyword evidence="1" id="KW-0812">Transmembrane</keyword>
<proteinExistence type="predicted"/>
<evidence type="ECO:0000256" key="1">
    <source>
        <dbReference type="SAM" id="Phobius"/>
    </source>
</evidence>
<dbReference type="Proteomes" id="UP000887574">
    <property type="component" value="Unplaced"/>
</dbReference>
<reference evidence="3" key="1">
    <citation type="submission" date="2022-11" db="UniProtKB">
        <authorList>
            <consortium name="WormBaseParasite"/>
        </authorList>
    </citation>
    <scope>IDENTIFICATION</scope>
</reference>